<dbReference type="Gene3D" id="3.60.130.10">
    <property type="entry name" value="Clavaminate synthase-like"/>
    <property type="match status" value="1"/>
</dbReference>
<evidence type="ECO:0000313" key="10">
    <source>
        <dbReference type="Proteomes" id="UP000756921"/>
    </source>
</evidence>
<accession>A0A9P6KJV3</accession>
<protein>
    <submittedName>
        <fullName evidence="9">Alpha-ketoglutarate-dependent sulfonate dioxygenase</fullName>
    </submittedName>
</protein>
<organism evidence="9 10">
    <name type="scientific">Paraphaeosphaeria minitans</name>
    <dbReference type="NCBI Taxonomy" id="565426"/>
    <lineage>
        <taxon>Eukaryota</taxon>
        <taxon>Fungi</taxon>
        <taxon>Dikarya</taxon>
        <taxon>Ascomycota</taxon>
        <taxon>Pezizomycotina</taxon>
        <taxon>Dothideomycetes</taxon>
        <taxon>Pleosporomycetidae</taxon>
        <taxon>Pleosporales</taxon>
        <taxon>Massarineae</taxon>
        <taxon>Didymosphaeriaceae</taxon>
        <taxon>Paraphaeosphaeria</taxon>
    </lineage>
</organism>
<proteinExistence type="inferred from homology"/>
<dbReference type="OrthoDB" id="10257314at2759"/>
<keyword evidence="5" id="KW-0560">Oxidoreductase</keyword>
<comment type="similarity">
    <text evidence="2">Belongs to the TfdA dioxygenase family.</text>
</comment>
<evidence type="ECO:0000256" key="2">
    <source>
        <dbReference type="ARBA" id="ARBA00005896"/>
    </source>
</evidence>
<evidence type="ECO:0000256" key="3">
    <source>
        <dbReference type="ARBA" id="ARBA00022723"/>
    </source>
</evidence>
<feature type="compositionally biased region" description="Basic and acidic residues" evidence="7">
    <location>
        <begin position="143"/>
        <end position="155"/>
    </location>
</feature>
<evidence type="ECO:0000256" key="1">
    <source>
        <dbReference type="ARBA" id="ARBA00001954"/>
    </source>
</evidence>
<comment type="cofactor">
    <cofactor evidence="1">
        <name>Fe(2+)</name>
        <dbReference type="ChEBI" id="CHEBI:29033"/>
    </cofactor>
</comment>
<dbReference type="GO" id="GO:0016706">
    <property type="term" value="F:2-oxoglutarate-dependent dioxygenase activity"/>
    <property type="evidence" value="ECO:0007669"/>
    <property type="project" value="TreeGrafter"/>
</dbReference>
<dbReference type="AlphaFoldDB" id="A0A9P6KJV3"/>
<keyword evidence="6" id="KW-0408">Iron</keyword>
<feature type="region of interest" description="Disordered" evidence="7">
    <location>
        <begin position="61"/>
        <end position="80"/>
    </location>
</feature>
<keyword evidence="4 9" id="KW-0223">Dioxygenase</keyword>
<gene>
    <name evidence="9" type="ORF">PMIN01_12865</name>
</gene>
<evidence type="ECO:0000256" key="6">
    <source>
        <dbReference type="ARBA" id="ARBA00023004"/>
    </source>
</evidence>
<evidence type="ECO:0000313" key="9">
    <source>
        <dbReference type="EMBL" id="KAF9729175.1"/>
    </source>
</evidence>
<evidence type="ECO:0000256" key="4">
    <source>
        <dbReference type="ARBA" id="ARBA00022964"/>
    </source>
</evidence>
<feature type="region of interest" description="Disordered" evidence="7">
    <location>
        <begin position="142"/>
        <end position="179"/>
    </location>
</feature>
<keyword evidence="3" id="KW-0479">Metal-binding</keyword>
<dbReference type="PANTHER" id="PTHR30468">
    <property type="entry name" value="ALPHA-KETOGLUTARATE-DEPENDENT SULFONATE DIOXYGENASE"/>
    <property type="match status" value="1"/>
</dbReference>
<dbReference type="GO" id="GO:0005737">
    <property type="term" value="C:cytoplasm"/>
    <property type="evidence" value="ECO:0007669"/>
    <property type="project" value="TreeGrafter"/>
</dbReference>
<dbReference type="EMBL" id="WJXW01000017">
    <property type="protein sequence ID" value="KAF9729175.1"/>
    <property type="molecule type" value="Genomic_DNA"/>
</dbReference>
<evidence type="ECO:0000256" key="7">
    <source>
        <dbReference type="SAM" id="MobiDB-lite"/>
    </source>
</evidence>
<dbReference type="Proteomes" id="UP000756921">
    <property type="component" value="Unassembled WGS sequence"/>
</dbReference>
<dbReference type="PANTHER" id="PTHR30468:SF31">
    <property type="entry name" value="ALPHA-KETOGLUTARATE-DEPENDENT SULFONATE DIOXYGENASE-RELATED"/>
    <property type="match status" value="1"/>
</dbReference>
<dbReference type="InterPro" id="IPR042098">
    <property type="entry name" value="TauD-like_sf"/>
</dbReference>
<keyword evidence="10" id="KW-1185">Reference proteome</keyword>
<dbReference type="InterPro" id="IPR051323">
    <property type="entry name" value="AtsK-like"/>
</dbReference>
<feature type="domain" description="TauD/TfdA-like" evidence="8">
    <location>
        <begin position="86"/>
        <end position="304"/>
    </location>
</feature>
<reference evidence="9" key="1">
    <citation type="journal article" date="2020" name="Mol. Plant Microbe Interact.">
        <title>Genome Sequence of the Biocontrol Agent Coniothyrium minitans strain Conio (IMI 134523).</title>
        <authorList>
            <person name="Patel D."/>
            <person name="Shittu T.A."/>
            <person name="Baroncelli R."/>
            <person name="Muthumeenakshi S."/>
            <person name="Osborne T.H."/>
            <person name="Janganan T.K."/>
            <person name="Sreenivasaprasad S."/>
        </authorList>
    </citation>
    <scope>NUCLEOTIDE SEQUENCE</scope>
    <source>
        <strain evidence="9">Conio</strain>
    </source>
</reference>
<dbReference type="SUPFAM" id="SSF51197">
    <property type="entry name" value="Clavaminate synthase-like"/>
    <property type="match status" value="1"/>
</dbReference>
<name>A0A9P6KJV3_9PLEO</name>
<dbReference type="GO" id="GO:0046872">
    <property type="term" value="F:metal ion binding"/>
    <property type="evidence" value="ECO:0007669"/>
    <property type="project" value="UniProtKB-KW"/>
</dbReference>
<dbReference type="InterPro" id="IPR003819">
    <property type="entry name" value="TauD/TfdA-like"/>
</dbReference>
<comment type="caution">
    <text evidence="9">The sequence shown here is derived from an EMBL/GenBank/DDBJ whole genome shotgun (WGS) entry which is preliminary data.</text>
</comment>
<evidence type="ECO:0000259" key="8">
    <source>
        <dbReference type="Pfam" id="PF02668"/>
    </source>
</evidence>
<sequence length="527" mass="59404">MLSNTWSTYKRTFRRQRSAPLKELITRNPTSLTAVVSLDIATEFEHIEEKEGMAERYITESTSSSTTLVHHRDEGASSDAVSRTNLSEYVGTVLPDTQLSTLSQEELDNLVSLVAARGVLFFENLDDLDKLALNRIVTLFDPASHDTDPKDDPGRKILNQGTSSLQAQDEWHTDASYESSPPSISLLQIEGEREDLGTTAFVSQYGVYDSLSKPLQCFLDGLTAVHSSGQRSAEHPAVRSHPLPGLKTLNITTENVHRFSELNKKESDKLLELLELQIHSSAEHIAQWKWKPGDIALWDNRCVAYRHVSNAAAAEQNSTKHTFLHEKRYFDPTSESRLSRASRLAAEDQSERERLAQLKARYNNTPLRRILARQLSKEVTPIRVSSAPDLQDETPSPADTVISLQYASEKEGIAQIKARFNNTPLRRILARQTSREINAIRSPRVPLEKKGIVSPVDSVISEQDAQEFAQSTVSEHRQKRTEEWANGIDGDSQMENTRNAPVRRSNTPLRRILERQVSAPLEKMHWD</sequence>
<dbReference type="Pfam" id="PF02668">
    <property type="entry name" value="TauD"/>
    <property type="match status" value="1"/>
</dbReference>
<evidence type="ECO:0000256" key="5">
    <source>
        <dbReference type="ARBA" id="ARBA00023002"/>
    </source>
</evidence>